<name>A0A940MC48_9ACTN</name>
<dbReference type="GO" id="GO:0006508">
    <property type="term" value="P:proteolysis"/>
    <property type="evidence" value="ECO:0007669"/>
    <property type="project" value="InterPro"/>
</dbReference>
<dbReference type="Pfam" id="PF01244">
    <property type="entry name" value="Peptidase_M19"/>
    <property type="match status" value="1"/>
</dbReference>
<organism evidence="1 2">
    <name type="scientific">Streptomyces montanisoli</name>
    <dbReference type="NCBI Taxonomy" id="2798581"/>
    <lineage>
        <taxon>Bacteria</taxon>
        <taxon>Bacillati</taxon>
        <taxon>Actinomycetota</taxon>
        <taxon>Actinomycetes</taxon>
        <taxon>Kitasatosporales</taxon>
        <taxon>Streptomycetaceae</taxon>
        <taxon>Streptomyces</taxon>
    </lineage>
</organism>
<sequence>MSSLAHEDLVVVDGLEINNWDRKVLEELRTGGVSGVNATCAVWEGPDEATRAIAGWYRLARDNEDVVVLAETAGQIRAAKAAGKVAVVLGFQNTSPFADDYRLVEVFHRLGVRVAQLTYNIQNLVGGACYDAHDSGLTAFGRHIVDEMNRVGMLVDLSHVGNRTSRDAIDASERPVAITHANPTWFFEHPRNKPAEVIRALADRGGVLGCCLYPNVLGGELTTRDQFSSMVARLVDEIGPDHVAIGSDCTRNWSQDFVAWLRNGRWRPPSANPVEPEWPAWPRWFGGPEDFPAVTEGLLSAGLDAATVTKVMGGNWLRLFTEVFGGTEAP</sequence>
<dbReference type="EMBL" id="JAGIQL010000105">
    <property type="protein sequence ID" value="MBP0460245.1"/>
    <property type="molecule type" value="Genomic_DNA"/>
</dbReference>
<dbReference type="InterPro" id="IPR032466">
    <property type="entry name" value="Metal_Hydrolase"/>
</dbReference>
<reference evidence="1" key="1">
    <citation type="submission" date="2021-03" db="EMBL/GenBank/DDBJ databases">
        <title>Whole genome sequence of Streptomyces bomunensis MMS17-BM035.</title>
        <authorList>
            <person name="Lee J.H."/>
        </authorList>
    </citation>
    <scope>NUCLEOTIDE SEQUENCE</scope>
    <source>
        <strain evidence="1">MMS17-BM035</strain>
    </source>
</reference>
<dbReference type="Gene3D" id="3.20.20.140">
    <property type="entry name" value="Metal-dependent hydrolases"/>
    <property type="match status" value="1"/>
</dbReference>
<evidence type="ECO:0000313" key="2">
    <source>
        <dbReference type="Proteomes" id="UP000670475"/>
    </source>
</evidence>
<dbReference type="Proteomes" id="UP000670475">
    <property type="component" value="Unassembled WGS sequence"/>
</dbReference>
<dbReference type="PANTHER" id="PTHR10443">
    <property type="entry name" value="MICROSOMAL DIPEPTIDASE"/>
    <property type="match status" value="1"/>
</dbReference>
<dbReference type="InterPro" id="IPR008257">
    <property type="entry name" value="Pept_M19"/>
</dbReference>
<comment type="caution">
    <text evidence="1">The sequence shown here is derived from an EMBL/GenBank/DDBJ whole genome shotgun (WGS) entry which is preliminary data.</text>
</comment>
<keyword evidence="1" id="KW-0378">Hydrolase</keyword>
<evidence type="ECO:0000313" key="1">
    <source>
        <dbReference type="EMBL" id="MBP0460245.1"/>
    </source>
</evidence>
<proteinExistence type="predicted"/>
<dbReference type="PANTHER" id="PTHR10443:SF12">
    <property type="entry name" value="DIPEPTIDASE"/>
    <property type="match status" value="1"/>
</dbReference>
<keyword evidence="1" id="KW-0645">Protease</keyword>
<accession>A0A940MC48</accession>
<gene>
    <name evidence="1" type="ORF">JFN87_22525</name>
</gene>
<dbReference type="GO" id="GO:0070573">
    <property type="term" value="F:metallodipeptidase activity"/>
    <property type="evidence" value="ECO:0007669"/>
    <property type="project" value="InterPro"/>
</dbReference>
<dbReference type="EC" id="3.4.13.-" evidence="1"/>
<protein>
    <submittedName>
        <fullName evidence="1">Membrane dipeptidase</fullName>
        <ecNumber evidence="1">3.4.13.-</ecNumber>
    </submittedName>
</protein>
<keyword evidence="2" id="KW-1185">Reference proteome</keyword>
<dbReference type="PROSITE" id="PS51365">
    <property type="entry name" value="RENAL_DIPEPTIDASE_2"/>
    <property type="match status" value="1"/>
</dbReference>
<keyword evidence="1" id="KW-0224">Dipeptidase</keyword>
<dbReference type="AlphaFoldDB" id="A0A940MC48"/>
<dbReference type="RefSeq" id="WP_209342678.1">
    <property type="nucleotide sequence ID" value="NZ_JAGIQL010000105.1"/>
</dbReference>
<dbReference type="SUPFAM" id="SSF51556">
    <property type="entry name" value="Metallo-dependent hydrolases"/>
    <property type="match status" value="1"/>
</dbReference>